<proteinExistence type="predicted"/>
<dbReference type="OrthoDB" id="5330228at2759"/>
<accession>A0A8T2NVS3</accession>
<name>A0A8T2NVS3_9TELE</name>
<dbReference type="InterPro" id="IPR043136">
    <property type="entry name" value="B30.2/SPRY_sf"/>
</dbReference>
<sequence length="272" mass="30111">MKQLQERLQKAESTLQQVQDIQDPFTLLQKTLPILLDLSQRSSQCDVALKEVCPARIQKGVLEVMGVRPAALARDVPLFHILLRAFTGEHIRFDPSTAHTLLGMDTDRTSLWISEETDGDNITADSNGGTYCVLGGVAFSQGVHYWEVDVRVVASWALGVAYGGTHSLELDSASCWSLSYRQDKQQYCAHHQSLAFSFSARSAPSSIGLFLDLDSGILCFYDAGLSQTLHTFYCRFSLPLFPLFCLGQVTCNQSATQMMKVLDPVANQLPRT</sequence>
<evidence type="ECO:0000259" key="1">
    <source>
        <dbReference type="PROSITE" id="PS50188"/>
    </source>
</evidence>
<dbReference type="Proteomes" id="UP000824540">
    <property type="component" value="Unassembled WGS sequence"/>
</dbReference>
<protein>
    <recommendedName>
        <fullName evidence="1">B30.2/SPRY domain-containing protein</fullName>
    </recommendedName>
</protein>
<reference evidence="2" key="1">
    <citation type="thesis" date="2021" institute="BYU ScholarsArchive" country="Provo, UT, USA">
        <title>Applications of and Algorithms for Genome Assembly and Genomic Analyses with an Emphasis on Marine Teleosts.</title>
        <authorList>
            <person name="Pickett B.D."/>
        </authorList>
    </citation>
    <scope>NUCLEOTIDE SEQUENCE</scope>
    <source>
        <strain evidence="2">HI-2016</strain>
    </source>
</reference>
<dbReference type="SUPFAM" id="SSF49899">
    <property type="entry name" value="Concanavalin A-like lectins/glucanases"/>
    <property type="match status" value="1"/>
</dbReference>
<dbReference type="InterPro" id="IPR003877">
    <property type="entry name" value="SPRY_dom"/>
</dbReference>
<dbReference type="AlphaFoldDB" id="A0A8T2NVS3"/>
<gene>
    <name evidence="2" type="ORF">JZ751_014180</name>
</gene>
<dbReference type="EMBL" id="JAFBMS010000024">
    <property type="protein sequence ID" value="KAG9343201.1"/>
    <property type="molecule type" value="Genomic_DNA"/>
</dbReference>
<feature type="domain" description="B30.2/SPRY" evidence="1">
    <location>
        <begin position="71"/>
        <end position="265"/>
    </location>
</feature>
<dbReference type="InterPro" id="IPR001870">
    <property type="entry name" value="B30.2/SPRY"/>
</dbReference>
<dbReference type="InterPro" id="IPR050617">
    <property type="entry name" value="E3_ligase_FN3/SPRY"/>
</dbReference>
<dbReference type="PROSITE" id="PS50188">
    <property type="entry name" value="B302_SPRY"/>
    <property type="match status" value="1"/>
</dbReference>
<dbReference type="PRINTS" id="PR01407">
    <property type="entry name" value="BUTYPHLNCDUF"/>
</dbReference>
<evidence type="ECO:0000313" key="2">
    <source>
        <dbReference type="EMBL" id="KAG9343201.1"/>
    </source>
</evidence>
<dbReference type="PANTHER" id="PTHR24099">
    <property type="entry name" value="E3 UBIQUITIN-PROTEIN LIGASE TRIM36-RELATED"/>
    <property type="match status" value="1"/>
</dbReference>
<dbReference type="InterPro" id="IPR013320">
    <property type="entry name" value="ConA-like_dom_sf"/>
</dbReference>
<comment type="caution">
    <text evidence="2">The sequence shown here is derived from an EMBL/GenBank/DDBJ whole genome shotgun (WGS) entry which is preliminary data.</text>
</comment>
<dbReference type="SMART" id="SM00449">
    <property type="entry name" value="SPRY"/>
    <property type="match status" value="1"/>
</dbReference>
<dbReference type="Gene3D" id="2.60.120.920">
    <property type="match status" value="1"/>
</dbReference>
<dbReference type="InterPro" id="IPR003879">
    <property type="entry name" value="Butyrophylin_SPRY"/>
</dbReference>
<organism evidence="2 3">
    <name type="scientific">Albula glossodonta</name>
    <name type="common">roundjaw bonefish</name>
    <dbReference type="NCBI Taxonomy" id="121402"/>
    <lineage>
        <taxon>Eukaryota</taxon>
        <taxon>Metazoa</taxon>
        <taxon>Chordata</taxon>
        <taxon>Craniata</taxon>
        <taxon>Vertebrata</taxon>
        <taxon>Euteleostomi</taxon>
        <taxon>Actinopterygii</taxon>
        <taxon>Neopterygii</taxon>
        <taxon>Teleostei</taxon>
        <taxon>Albuliformes</taxon>
        <taxon>Albulidae</taxon>
        <taxon>Albula</taxon>
    </lineage>
</organism>
<dbReference type="PANTHER" id="PTHR24099:SF16">
    <property type="entry name" value="E3 UBIQUITIN-PROTEIN LIGASE MIDLINE-1-LIKE ISOFORM X1"/>
    <property type="match status" value="1"/>
</dbReference>
<evidence type="ECO:0000313" key="3">
    <source>
        <dbReference type="Proteomes" id="UP000824540"/>
    </source>
</evidence>
<keyword evidence="3" id="KW-1185">Reference proteome</keyword>
<dbReference type="Pfam" id="PF00622">
    <property type="entry name" value="SPRY"/>
    <property type="match status" value="1"/>
</dbReference>